<dbReference type="InterPro" id="IPR016166">
    <property type="entry name" value="FAD-bd_PCMH"/>
</dbReference>
<dbReference type="Pfam" id="PF03450">
    <property type="entry name" value="CO_deh_flav_C"/>
    <property type="match status" value="1"/>
</dbReference>
<dbReference type="SUPFAM" id="SSF56176">
    <property type="entry name" value="FAD-binding/transporter-associated domain-like"/>
    <property type="match status" value="1"/>
</dbReference>
<name>A0A5Q0M7M0_VARPD</name>
<dbReference type="EMBL" id="CP045644">
    <property type="protein sequence ID" value="QFZ85188.1"/>
    <property type="molecule type" value="Genomic_DNA"/>
</dbReference>
<evidence type="ECO:0000259" key="4">
    <source>
        <dbReference type="PROSITE" id="PS51387"/>
    </source>
</evidence>
<protein>
    <submittedName>
        <fullName evidence="5">Xanthine dehydrogenase family protein subunit M</fullName>
    </submittedName>
</protein>
<keyword evidence="1" id="KW-0285">Flavoprotein</keyword>
<dbReference type="PROSITE" id="PS51387">
    <property type="entry name" value="FAD_PCMH"/>
    <property type="match status" value="1"/>
</dbReference>
<dbReference type="SMART" id="SM01092">
    <property type="entry name" value="CO_deh_flav_C"/>
    <property type="match status" value="1"/>
</dbReference>
<evidence type="ECO:0000256" key="2">
    <source>
        <dbReference type="ARBA" id="ARBA00022827"/>
    </source>
</evidence>
<dbReference type="RefSeq" id="WP_153283806.1">
    <property type="nucleotide sequence ID" value="NZ_CP045644.1"/>
</dbReference>
<organism evidence="5 6">
    <name type="scientific">Variovorax paradoxus</name>
    <dbReference type="NCBI Taxonomy" id="34073"/>
    <lineage>
        <taxon>Bacteria</taxon>
        <taxon>Pseudomonadati</taxon>
        <taxon>Pseudomonadota</taxon>
        <taxon>Betaproteobacteria</taxon>
        <taxon>Burkholderiales</taxon>
        <taxon>Comamonadaceae</taxon>
        <taxon>Variovorax</taxon>
    </lineage>
</organism>
<dbReference type="Proteomes" id="UP000326780">
    <property type="component" value="Chromosome"/>
</dbReference>
<dbReference type="InterPro" id="IPR016167">
    <property type="entry name" value="FAD-bd_PCMH_sub1"/>
</dbReference>
<dbReference type="Gene3D" id="3.30.43.10">
    <property type="entry name" value="Uridine Diphospho-n-acetylenolpyruvylglucosamine Reductase, domain 2"/>
    <property type="match status" value="1"/>
</dbReference>
<evidence type="ECO:0000313" key="5">
    <source>
        <dbReference type="EMBL" id="QFZ85188.1"/>
    </source>
</evidence>
<dbReference type="AlphaFoldDB" id="A0A5Q0M7M0"/>
<proteinExistence type="predicted"/>
<accession>A0A5Q0M7M0</accession>
<feature type="domain" description="FAD-binding PCMH-type" evidence="4">
    <location>
        <begin position="1"/>
        <end position="177"/>
    </location>
</feature>
<dbReference type="Gene3D" id="3.30.465.10">
    <property type="match status" value="1"/>
</dbReference>
<evidence type="ECO:0000313" key="6">
    <source>
        <dbReference type="Proteomes" id="UP000326780"/>
    </source>
</evidence>
<keyword evidence="3" id="KW-0560">Oxidoreductase</keyword>
<evidence type="ECO:0000256" key="1">
    <source>
        <dbReference type="ARBA" id="ARBA00022630"/>
    </source>
</evidence>
<evidence type="ECO:0000256" key="3">
    <source>
        <dbReference type="ARBA" id="ARBA00023002"/>
    </source>
</evidence>
<reference evidence="5 6" key="1">
    <citation type="submission" date="2019-10" db="EMBL/GenBank/DDBJ databases">
        <title>Complete genome sequence of Variovorax paradoxus 5C-2.</title>
        <authorList>
            <person name="Gogoleva N.E."/>
            <person name="Balkin A.S."/>
        </authorList>
    </citation>
    <scope>NUCLEOTIDE SEQUENCE [LARGE SCALE GENOMIC DNA]</scope>
    <source>
        <strain evidence="5 6">5C-2</strain>
    </source>
</reference>
<dbReference type="Gene3D" id="3.30.390.50">
    <property type="entry name" value="CO dehydrogenase flavoprotein, C-terminal domain"/>
    <property type="match status" value="1"/>
</dbReference>
<dbReference type="InterPro" id="IPR005107">
    <property type="entry name" value="CO_DH_flav_C"/>
</dbReference>
<keyword evidence="2" id="KW-0274">FAD</keyword>
<dbReference type="PANTHER" id="PTHR42659:SF2">
    <property type="entry name" value="XANTHINE DEHYDROGENASE SUBUNIT C-RELATED"/>
    <property type="match status" value="1"/>
</dbReference>
<dbReference type="GO" id="GO:0071949">
    <property type="term" value="F:FAD binding"/>
    <property type="evidence" value="ECO:0007669"/>
    <property type="project" value="InterPro"/>
</dbReference>
<dbReference type="InterPro" id="IPR002346">
    <property type="entry name" value="Mopterin_DH_FAD-bd"/>
</dbReference>
<dbReference type="Pfam" id="PF00941">
    <property type="entry name" value="FAD_binding_5"/>
    <property type="match status" value="1"/>
</dbReference>
<dbReference type="SUPFAM" id="SSF55447">
    <property type="entry name" value="CO dehydrogenase flavoprotein C-terminal domain-like"/>
    <property type="match status" value="1"/>
</dbReference>
<dbReference type="GO" id="GO:0016491">
    <property type="term" value="F:oxidoreductase activity"/>
    <property type="evidence" value="ECO:0007669"/>
    <property type="project" value="UniProtKB-KW"/>
</dbReference>
<dbReference type="InterPro" id="IPR036683">
    <property type="entry name" value="CO_DH_flav_C_dom_sf"/>
</dbReference>
<dbReference type="PANTHER" id="PTHR42659">
    <property type="entry name" value="XANTHINE DEHYDROGENASE SUBUNIT C-RELATED"/>
    <property type="match status" value="1"/>
</dbReference>
<dbReference type="InterPro" id="IPR051312">
    <property type="entry name" value="Diverse_Substr_Oxidored"/>
</dbReference>
<gene>
    <name evidence="5" type="ORF">GFK26_21710</name>
</gene>
<dbReference type="InterPro" id="IPR036318">
    <property type="entry name" value="FAD-bd_PCMH-like_sf"/>
</dbReference>
<sequence>MTPFEFLLPYSLEEALSLLDAEDPDIRPVGGGTAVMLMMKAGVLRPTRLVSLQKIGEQHSAVTVGGDGELILGGMARLADIERHPAVREKWPLLSQALRGVANPRVRAVATIGGNLSHADPHMDMPPVLAALEARIIVTGPKGSRTVIAEDLCTGYYETVIRRDELITEIHIPPQSGPGAYLKMTTRAVHDWPALGLAVVLKMVGGQFDQASIFVGAATDRPTRLRHAQAALKQNGLEESAKRAAAEAAVAEAQLMGDGHGSAAYKSQLLKVALPRAIETALRNGRSHT</sequence>
<dbReference type="InterPro" id="IPR016169">
    <property type="entry name" value="FAD-bd_PCMH_sub2"/>
</dbReference>